<evidence type="ECO:0000313" key="4">
    <source>
        <dbReference type="Proteomes" id="UP000494105"/>
    </source>
</evidence>
<dbReference type="EMBL" id="CADILD010000002">
    <property type="protein sequence ID" value="CAB3893864.1"/>
    <property type="molecule type" value="Genomic_DNA"/>
</dbReference>
<dbReference type="PANTHER" id="PTHR43745">
    <property type="entry name" value="NITROREDUCTASE MJ1384-RELATED"/>
    <property type="match status" value="1"/>
</dbReference>
<feature type="domain" description="Nitroreductase" evidence="2">
    <location>
        <begin position="45"/>
        <end position="207"/>
    </location>
</feature>
<accession>A0A6S7E3Y3</accession>
<dbReference type="PANTHER" id="PTHR43745:SF2">
    <property type="entry name" value="NITROREDUCTASE MJ1384-RELATED"/>
    <property type="match status" value="1"/>
</dbReference>
<dbReference type="Pfam" id="PF00881">
    <property type="entry name" value="Nitroreductase"/>
    <property type="match status" value="1"/>
</dbReference>
<dbReference type="Proteomes" id="UP000494105">
    <property type="component" value="Unassembled WGS sequence"/>
</dbReference>
<dbReference type="GO" id="GO:0016491">
    <property type="term" value="F:oxidoreductase activity"/>
    <property type="evidence" value="ECO:0007669"/>
    <property type="project" value="InterPro"/>
</dbReference>
<protein>
    <recommendedName>
        <fullName evidence="2">Nitroreductase domain-containing protein</fullName>
    </recommendedName>
</protein>
<reference evidence="3 4" key="1">
    <citation type="submission" date="2020-04" db="EMBL/GenBank/DDBJ databases">
        <authorList>
            <person name="De Canck E."/>
        </authorList>
    </citation>
    <scope>NUCLEOTIDE SEQUENCE [LARGE SCALE GENOMIC DNA]</scope>
    <source>
        <strain evidence="3 4">LMG 1861</strain>
    </source>
</reference>
<name>A0A6S7E3Y3_9BURK</name>
<organism evidence="3 4">
    <name type="scientific">Achromobacter piechaudii</name>
    <dbReference type="NCBI Taxonomy" id="72556"/>
    <lineage>
        <taxon>Bacteria</taxon>
        <taxon>Pseudomonadati</taxon>
        <taxon>Pseudomonadota</taxon>
        <taxon>Betaproteobacteria</taxon>
        <taxon>Burkholderiales</taxon>
        <taxon>Alcaligenaceae</taxon>
        <taxon>Achromobacter</taxon>
    </lineage>
</organism>
<evidence type="ECO:0000256" key="1">
    <source>
        <dbReference type="SAM" id="MobiDB-lite"/>
    </source>
</evidence>
<dbReference type="SUPFAM" id="SSF55469">
    <property type="entry name" value="FMN-dependent nitroreductase-like"/>
    <property type="match status" value="1"/>
</dbReference>
<feature type="region of interest" description="Disordered" evidence="1">
    <location>
        <begin position="1"/>
        <end position="26"/>
    </location>
</feature>
<dbReference type="Gene3D" id="3.40.109.10">
    <property type="entry name" value="NADH Oxidase"/>
    <property type="match status" value="1"/>
</dbReference>
<dbReference type="InterPro" id="IPR052544">
    <property type="entry name" value="Bacteriocin_Proc_Enz"/>
</dbReference>
<evidence type="ECO:0000259" key="2">
    <source>
        <dbReference type="Pfam" id="PF00881"/>
    </source>
</evidence>
<evidence type="ECO:0000313" key="3">
    <source>
        <dbReference type="EMBL" id="CAB3893864.1"/>
    </source>
</evidence>
<dbReference type="InterPro" id="IPR000415">
    <property type="entry name" value="Nitroreductase-like"/>
</dbReference>
<dbReference type="RefSeq" id="WP_217481113.1">
    <property type="nucleotide sequence ID" value="NZ_CADILD010000002.1"/>
</dbReference>
<gene>
    <name evidence="3" type="ORF">LMG1861_03950</name>
</gene>
<dbReference type="AlphaFoldDB" id="A0A6S7E3Y3"/>
<sequence length="221" mass="23601">MTAISPDAGPHAGPRGDAGGSPAAYRLPPSCTDGGMTLRAALTLRRSTRAYSDAPLSLQQLSDLLWAACGVNRAGGERTAPYWRHRIVLSVFVLQPDGVTVYDPVEHALTPYMKGDFRALAGEQDFVGRAPLELVYVARGEKMADITAIERQLYASVDAAFIGQNVYLFCASAGLATVFRGALDKDGLARALHLPDTDFVTFAQTVGFSDEKPPDSQGKSP</sequence>
<dbReference type="InterPro" id="IPR029479">
    <property type="entry name" value="Nitroreductase"/>
</dbReference>
<proteinExistence type="predicted"/>